<accession>A0ABR9W801</accession>
<keyword evidence="4" id="KW-1185">Reference proteome</keyword>
<dbReference type="EMBL" id="JACYGY010000001">
    <property type="protein sequence ID" value="MBE9461588.1"/>
    <property type="molecule type" value="Genomic_DNA"/>
</dbReference>
<evidence type="ECO:0000256" key="1">
    <source>
        <dbReference type="ARBA" id="ARBA00006817"/>
    </source>
</evidence>
<evidence type="ECO:0000313" key="4">
    <source>
        <dbReference type="Proteomes" id="UP000634134"/>
    </source>
</evidence>
<dbReference type="InterPro" id="IPR013538">
    <property type="entry name" value="ASHA1/2-like_C"/>
</dbReference>
<comment type="similarity">
    <text evidence="1">Belongs to the AHA1 family.</text>
</comment>
<sequence length="120" mass="13228">MEANQTNQNDKGCISGVGGSWIYTMAGPDDSRHWARVDYLSIDLNKSFKASDCFCDENGIANNDMSGMHRKNEFLPDVAGTKEHVEITFADLSNLEKILAMGFESGFTSALTNLEDILNN</sequence>
<organism evidence="3 4">
    <name type="scientific">Dyadobacter subterraneus</name>
    <dbReference type="NCBI Taxonomy" id="2773304"/>
    <lineage>
        <taxon>Bacteria</taxon>
        <taxon>Pseudomonadati</taxon>
        <taxon>Bacteroidota</taxon>
        <taxon>Cytophagia</taxon>
        <taxon>Cytophagales</taxon>
        <taxon>Spirosomataceae</taxon>
        <taxon>Dyadobacter</taxon>
    </lineage>
</organism>
<dbReference type="Pfam" id="PF08327">
    <property type="entry name" value="AHSA1"/>
    <property type="match status" value="1"/>
</dbReference>
<name>A0ABR9W801_9BACT</name>
<reference evidence="4" key="1">
    <citation type="submission" date="2023-07" db="EMBL/GenBank/DDBJ databases">
        <title>Dyadobacter sp. nov 'subterranea' isolated from contaminted grondwater.</title>
        <authorList>
            <person name="Szabo I."/>
            <person name="Al-Omari J."/>
            <person name="Szerdahelyi S.G."/>
            <person name="Rado J."/>
        </authorList>
    </citation>
    <scope>NUCLEOTIDE SEQUENCE [LARGE SCALE GENOMIC DNA]</scope>
    <source>
        <strain evidence="4">UP-52</strain>
    </source>
</reference>
<evidence type="ECO:0000313" key="3">
    <source>
        <dbReference type="EMBL" id="MBE9461588.1"/>
    </source>
</evidence>
<dbReference type="CDD" id="cd07814">
    <property type="entry name" value="SRPBCC_CalC_Aha1-like"/>
    <property type="match status" value="1"/>
</dbReference>
<gene>
    <name evidence="3" type="ORF">IEE83_06810</name>
</gene>
<feature type="domain" description="Activator of Hsp90 ATPase homologue 1/2-like C-terminal" evidence="2">
    <location>
        <begin position="17"/>
        <end position="118"/>
    </location>
</feature>
<evidence type="ECO:0000259" key="2">
    <source>
        <dbReference type="Pfam" id="PF08327"/>
    </source>
</evidence>
<dbReference type="SUPFAM" id="SSF55961">
    <property type="entry name" value="Bet v1-like"/>
    <property type="match status" value="1"/>
</dbReference>
<dbReference type="InterPro" id="IPR023393">
    <property type="entry name" value="START-like_dom_sf"/>
</dbReference>
<dbReference type="Gene3D" id="3.30.530.20">
    <property type="match status" value="1"/>
</dbReference>
<comment type="caution">
    <text evidence="3">The sequence shown here is derived from an EMBL/GenBank/DDBJ whole genome shotgun (WGS) entry which is preliminary data.</text>
</comment>
<proteinExistence type="inferred from homology"/>
<dbReference type="Proteomes" id="UP000634134">
    <property type="component" value="Unassembled WGS sequence"/>
</dbReference>
<protein>
    <submittedName>
        <fullName evidence="3">SRPBCC domain-containing protein</fullName>
    </submittedName>
</protein>